<dbReference type="PANTHER" id="PTHR12705:SF0">
    <property type="entry name" value="ORIGIN RECOGNITION COMPLEX SUBUNIT 5"/>
    <property type="match status" value="1"/>
</dbReference>
<feature type="compositionally biased region" description="Polar residues" evidence="1">
    <location>
        <begin position="185"/>
        <end position="196"/>
    </location>
</feature>
<feature type="compositionally biased region" description="Acidic residues" evidence="1">
    <location>
        <begin position="157"/>
        <end position="183"/>
    </location>
</feature>
<evidence type="ECO:0000259" key="2">
    <source>
        <dbReference type="SMART" id="SM00382"/>
    </source>
</evidence>
<protein>
    <recommendedName>
        <fullName evidence="2">AAA+ ATPase domain-containing protein</fullName>
    </recommendedName>
</protein>
<feature type="compositionally biased region" description="Basic and acidic residues" evidence="1">
    <location>
        <begin position="474"/>
        <end position="485"/>
    </location>
</feature>
<dbReference type="PANTHER" id="PTHR12705">
    <property type="entry name" value="ORIGIN RECOGNITION COMPLEX SUBUNIT 5"/>
    <property type="match status" value="1"/>
</dbReference>
<feature type="domain" description="AAA+ ATPase" evidence="2">
    <location>
        <begin position="329"/>
        <end position="652"/>
    </location>
</feature>
<feature type="compositionally biased region" description="Polar residues" evidence="1">
    <location>
        <begin position="52"/>
        <end position="70"/>
    </location>
</feature>
<reference evidence="3" key="1">
    <citation type="submission" date="2020-06" db="EMBL/GenBank/DDBJ databases">
        <authorList>
            <consortium name="Plant Systems Biology data submission"/>
        </authorList>
    </citation>
    <scope>NUCLEOTIDE SEQUENCE</scope>
    <source>
        <strain evidence="3">D6</strain>
    </source>
</reference>
<dbReference type="SMART" id="SM00382">
    <property type="entry name" value="AAA"/>
    <property type="match status" value="1"/>
</dbReference>
<dbReference type="InterPro" id="IPR049945">
    <property type="entry name" value="AAA_22"/>
</dbReference>
<evidence type="ECO:0000313" key="4">
    <source>
        <dbReference type="Proteomes" id="UP001153069"/>
    </source>
</evidence>
<feature type="region of interest" description="Disordered" evidence="1">
    <location>
        <begin position="397"/>
        <end position="423"/>
    </location>
</feature>
<dbReference type="Proteomes" id="UP001153069">
    <property type="component" value="Unassembled WGS sequence"/>
</dbReference>
<feature type="compositionally biased region" description="Low complexity" evidence="1">
    <location>
        <begin position="74"/>
        <end position="91"/>
    </location>
</feature>
<dbReference type="EMBL" id="CAICTM010001218">
    <property type="protein sequence ID" value="CAB9521665.1"/>
    <property type="molecule type" value="Genomic_DNA"/>
</dbReference>
<dbReference type="InterPro" id="IPR003593">
    <property type="entry name" value="AAA+_ATPase"/>
</dbReference>
<dbReference type="InterPro" id="IPR027417">
    <property type="entry name" value="P-loop_NTPase"/>
</dbReference>
<dbReference type="GO" id="GO:0005664">
    <property type="term" value="C:nuclear origin of replication recognition complex"/>
    <property type="evidence" value="ECO:0007669"/>
    <property type="project" value="TreeGrafter"/>
</dbReference>
<accession>A0A9N8HR25</accession>
<feature type="region of interest" description="Disordered" evidence="1">
    <location>
        <begin position="1"/>
        <end position="248"/>
    </location>
</feature>
<dbReference type="GO" id="GO:0016887">
    <property type="term" value="F:ATP hydrolysis activity"/>
    <property type="evidence" value="ECO:0007669"/>
    <property type="project" value="InterPro"/>
</dbReference>
<dbReference type="Gene3D" id="3.40.50.300">
    <property type="entry name" value="P-loop containing nucleotide triphosphate hydrolases"/>
    <property type="match status" value="1"/>
</dbReference>
<feature type="region of interest" description="Disordered" evidence="1">
    <location>
        <begin position="436"/>
        <end position="529"/>
    </location>
</feature>
<dbReference type="AlphaFoldDB" id="A0A9N8HR25"/>
<name>A0A9N8HR25_9STRA</name>
<dbReference type="InterPro" id="IPR047088">
    <property type="entry name" value="ORC5_C"/>
</dbReference>
<dbReference type="Pfam" id="PF13401">
    <property type="entry name" value="AAA_22"/>
    <property type="match status" value="1"/>
</dbReference>
<comment type="caution">
    <text evidence="3">The sequence shown here is derived from an EMBL/GenBank/DDBJ whole genome shotgun (WGS) entry which is preliminary data.</text>
</comment>
<dbReference type="SUPFAM" id="SSF52540">
    <property type="entry name" value="P-loop containing nucleoside triphosphate hydrolases"/>
    <property type="match status" value="1"/>
</dbReference>
<proteinExistence type="predicted"/>
<feature type="compositionally biased region" description="Basic and acidic residues" evidence="1">
    <location>
        <begin position="199"/>
        <end position="223"/>
    </location>
</feature>
<dbReference type="InterPro" id="IPR020796">
    <property type="entry name" value="ORC5"/>
</dbReference>
<sequence>MSSSSMDTGDQEEEEVTAPTRVSISSEDGLKEKMAEAAKIATGSAEQDDNGDVTNTTDAVQEQLPSTADVEQSDTIAVATTTDADNTDPMDVANGGPDDDVEESNDLKHHIPSFASTSLITDEGDDDNNDNNDNALNDDKMEEDMGDVNAVMLTQAVDDDDEANNYDSSDDDSGEDDDDDDDASVQTSGSPAQANTPMEVRKARIDQKRAEAEQRKQGYERHLGLAFEINDQQQGQLTPSPRTPKEKENKIHYYQEQIPQGMCFQTPYNYYQHNADTKEKDDVDAQEKEIEFIQQLEQKYPYRQAQIRQLWSLLSPALPSDTATTRHNAPAPIFVTGPQGTGKTTLVRDMVAGLQQTRTCWTIGSRVGCAYVNCATAITMEEILHDAFRQLAADMKLGRQKSQETPRPKRKRPPKRATPVQMGFLERVAKMRRMMDQGEPDTAPDAVSNNQDAVAPTGKDAPDSPEPVPTAQHDNSDNSVEEKHATPGFLFQPRRSSRVRHWAEPNEASNVDKQQQQQQQVKPPPKMKKISKEASLDLKATAPSPSRGEEGLTSATIARTNVAAASFGQQVKESLFRHCDDCAFLILDEAERLLSLSTSSRQHYLSQLLLLPQTKGLNLTIIVITKSVALDHSRFDNSFSTLSSAIQPLKVHFQAYKGKEAFKQILAQPALIKRIIGPAMFASQSSGNDPFSQAVVKSFLNTLVQGLYGSIRDLKEMFRLGRTLWPKYMLPLHSSRLEQTTKSLHNLFPSLKNAPLSLESHWKQIVSFLDQQIRPHVKHCVQVSMYSLVGGSSDGPKSATRASHDKALSLSYLTRCLMVAAFICQTNKADKDKQVFTIQKNGKKNNANKKKSPGEDLAFGAAKSGLSKSYRPRMFPMERMLSVFVSIVGLNKENQKGANGSGSAGDIDVQPGHVGDTDFFQSLSNLRDIGVLHDRPSSSTTDVANMIAPRFWCSLTREEADVVARSVNFPLQHFLY</sequence>
<dbReference type="GO" id="GO:0006270">
    <property type="term" value="P:DNA replication initiation"/>
    <property type="evidence" value="ECO:0007669"/>
    <property type="project" value="TreeGrafter"/>
</dbReference>
<feature type="compositionally biased region" description="Polar residues" evidence="1">
    <location>
        <begin position="230"/>
        <end position="240"/>
    </location>
</feature>
<gene>
    <name evidence="3" type="ORF">SEMRO_1220_G253540.1</name>
</gene>
<organism evidence="3 4">
    <name type="scientific">Seminavis robusta</name>
    <dbReference type="NCBI Taxonomy" id="568900"/>
    <lineage>
        <taxon>Eukaryota</taxon>
        <taxon>Sar</taxon>
        <taxon>Stramenopiles</taxon>
        <taxon>Ochrophyta</taxon>
        <taxon>Bacillariophyta</taxon>
        <taxon>Bacillariophyceae</taxon>
        <taxon>Bacillariophycidae</taxon>
        <taxon>Naviculales</taxon>
        <taxon>Naviculaceae</taxon>
        <taxon>Seminavis</taxon>
    </lineage>
</organism>
<dbReference type="GO" id="GO:0003688">
    <property type="term" value="F:DNA replication origin binding"/>
    <property type="evidence" value="ECO:0007669"/>
    <property type="project" value="TreeGrafter"/>
</dbReference>
<dbReference type="Pfam" id="PF14630">
    <property type="entry name" value="ORC5_C"/>
    <property type="match status" value="1"/>
</dbReference>
<evidence type="ECO:0000256" key="1">
    <source>
        <dbReference type="SAM" id="MobiDB-lite"/>
    </source>
</evidence>
<keyword evidence="4" id="KW-1185">Reference proteome</keyword>
<evidence type="ECO:0000313" key="3">
    <source>
        <dbReference type="EMBL" id="CAB9521665.1"/>
    </source>
</evidence>
<dbReference type="OrthoDB" id="365981at2759"/>